<dbReference type="EMBL" id="BGZK01000337">
    <property type="protein sequence ID" value="GBP37661.1"/>
    <property type="molecule type" value="Genomic_DNA"/>
</dbReference>
<reference evidence="1 2" key="1">
    <citation type="journal article" date="2019" name="Commun. Biol.">
        <title>The bagworm genome reveals a unique fibroin gene that provides high tensile strength.</title>
        <authorList>
            <person name="Kono N."/>
            <person name="Nakamura H."/>
            <person name="Ohtoshi R."/>
            <person name="Tomita M."/>
            <person name="Numata K."/>
            <person name="Arakawa K."/>
        </authorList>
    </citation>
    <scope>NUCLEOTIDE SEQUENCE [LARGE SCALE GENOMIC DNA]</scope>
</reference>
<organism evidence="1 2">
    <name type="scientific">Eumeta variegata</name>
    <name type="common">Bagworm moth</name>
    <name type="synonym">Eumeta japonica</name>
    <dbReference type="NCBI Taxonomy" id="151549"/>
    <lineage>
        <taxon>Eukaryota</taxon>
        <taxon>Metazoa</taxon>
        <taxon>Ecdysozoa</taxon>
        <taxon>Arthropoda</taxon>
        <taxon>Hexapoda</taxon>
        <taxon>Insecta</taxon>
        <taxon>Pterygota</taxon>
        <taxon>Neoptera</taxon>
        <taxon>Endopterygota</taxon>
        <taxon>Lepidoptera</taxon>
        <taxon>Glossata</taxon>
        <taxon>Ditrysia</taxon>
        <taxon>Tineoidea</taxon>
        <taxon>Psychidae</taxon>
        <taxon>Oiketicinae</taxon>
        <taxon>Eumeta</taxon>
    </lineage>
</organism>
<evidence type="ECO:0000313" key="2">
    <source>
        <dbReference type="Proteomes" id="UP000299102"/>
    </source>
</evidence>
<keyword evidence="2" id="KW-1185">Reference proteome</keyword>
<evidence type="ECO:0000313" key="1">
    <source>
        <dbReference type="EMBL" id="GBP37661.1"/>
    </source>
</evidence>
<accession>A0A4C1VGS0</accession>
<dbReference type="AlphaFoldDB" id="A0A4C1VGS0"/>
<comment type="caution">
    <text evidence="1">The sequence shown here is derived from an EMBL/GenBank/DDBJ whole genome shotgun (WGS) entry which is preliminary data.</text>
</comment>
<name>A0A4C1VGS0_EUMVA</name>
<gene>
    <name evidence="1" type="ORF">EVAR_23709_1</name>
</gene>
<dbReference type="Proteomes" id="UP000299102">
    <property type="component" value="Unassembled WGS sequence"/>
</dbReference>
<protein>
    <submittedName>
        <fullName evidence="1">Uncharacterized protein</fullName>
    </submittedName>
</protein>
<sequence>MRSRGIRFIGVSWRFCDPAHMARCRRGHGSRLLREDVFRVRRHSAWRTRRRVGESHTDRESSVASLLHRTAAPVKPVHRPLELVSDL</sequence>
<proteinExistence type="predicted"/>